<comment type="caution">
    <text evidence="2">The sequence shown here is derived from an EMBL/GenBank/DDBJ whole genome shotgun (WGS) entry which is preliminary data.</text>
</comment>
<sequence length="217" mass="25291">MVDTTHNTNANRYKLFSFVVHDVFGKTANIRTISGAWWKFSRKVIWTKVQVVMSDKAVREKDVLHEMLPQARQLLCQWHVITWLKKQAARLLKPVKTEVKALMRLLVYAESPHEYDDAKGAMLQKLGGDASHELCKTFMENWDDSQDGWVSYRRGNAPHLTNNTNNRIESKWGKLKDIINESFSIVQLLSTLITLQEYSEEQYLKEYHRVGSRPARI</sequence>
<organism evidence="2 3">
    <name type="scientific">Phytophthora palmivora</name>
    <dbReference type="NCBI Taxonomy" id="4796"/>
    <lineage>
        <taxon>Eukaryota</taxon>
        <taxon>Sar</taxon>
        <taxon>Stramenopiles</taxon>
        <taxon>Oomycota</taxon>
        <taxon>Peronosporomycetes</taxon>
        <taxon>Peronosporales</taxon>
        <taxon>Peronosporaceae</taxon>
        <taxon>Phytophthora</taxon>
    </lineage>
</organism>
<keyword evidence="3" id="KW-1185">Reference proteome</keyword>
<dbReference type="Pfam" id="PF21056">
    <property type="entry name" value="ZSWIM1-3_RNaseH-like"/>
    <property type="match status" value="1"/>
</dbReference>
<dbReference type="Proteomes" id="UP000237271">
    <property type="component" value="Unassembled WGS sequence"/>
</dbReference>
<proteinExistence type="predicted"/>
<evidence type="ECO:0000313" key="2">
    <source>
        <dbReference type="EMBL" id="POM71761.1"/>
    </source>
</evidence>
<dbReference type="PANTHER" id="PTHR31569">
    <property type="entry name" value="SWIM-TYPE DOMAIN-CONTAINING PROTEIN"/>
    <property type="match status" value="1"/>
</dbReference>
<gene>
    <name evidence="2" type="ORF">PHPALM_11631</name>
</gene>
<evidence type="ECO:0000259" key="1">
    <source>
        <dbReference type="Pfam" id="PF21056"/>
    </source>
</evidence>
<accession>A0A2P4Y1S9</accession>
<dbReference type="EMBL" id="NCKW01006415">
    <property type="protein sequence ID" value="POM71761.1"/>
    <property type="molecule type" value="Genomic_DNA"/>
</dbReference>
<feature type="domain" description="ZSWIM1/3 RNaseH-like" evidence="1">
    <location>
        <begin position="1"/>
        <end position="74"/>
    </location>
</feature>
<reference evidence="2 3" key="1">
    <citation type="journal article" date="2017" name="Genome Biol. Evol.">
        <title>Phytophthora megakarya and P. palmivora, closely related causal agents of cacao black pod rot, underwent increases in genome sizes and gene numbers by different mechanisms.</title>
        <authorList>
            <person name="Ali S.S."/>
            <person name="Shao J."/>
            <person name="Lary D.J."/>
            <person name="Kronmiller B."/>
            <person name="Shen D."/>
            <person name="Strem M.D."/>
            <person name="Amoako-Attah I."/>
            <person name="Akrofi A.Y."/>
            <person name="Begoude B.A."/>
            <person name="Ten Hoopen G.M."/>
            <person name="Coulibaly K."/>
            <person name="Kebe B.I."/>
            <person name="Melnick R.L."/>
            <person name="Guiltinan M.J."/>
            <person name="Tyler B.M."/>
            <person name="Meinhardt L.W."/>
            <person name="Bailey B.A."/>
        </authorList>
    </citation>
    <scope>NUCLEOTIDE SEQUENCE [LARGE SCALE GENOMIC DNA]</scope>
    <source>
        <strain evidence="3">sbr112.9</strain>
    </source>
</reference>
<name>A0A2P4Y1S9_9STRA</name>
<evidence type="ECO:0000313" key="3">
    <source>
        <dbReference type="Proteomes" id="UP000237271"/>
    </source>
</evidence>
<protein>
    <recommendedName>
        <fullName evidence="1">ZSWIM1/3 RNaseH-like domain-containing protein</fullName>
    </recommendedName>
</protein>
<dbReference type="InterPro" id="IPR052579">
    <property type="entry name" value="Zinc_finger_SWIM"/>
</dbReference>
<dbReference type="OrthoDB" id="92090at2759"/>
<dbReference type="PANTHER" id="PTHR31569:SF4">
    <property type="entry name" value="SWIM-TYPE DOMAIN-CONTAINING PROTEIN"/>
    <property type="match status" value="1"/>
</dbReference>
<dbReference type="InterPro" id="IPR048324">
    <property type="entry name" value="ZSWIM1-3_RNaseH-like"/>
</dbReference>
<dbReference type="AlphaFoldDB" id="A0A2P4Y1S9"/>